<keyword evidence="2" id="KW-1185">Reference proteome</keyword>
<dbReference type="PANTHER" id="PTHR30136:SF35">
    <property type="entry name" value="HTH-TYPE TRANSCRIPTIONAL REGULATOR RV1719"/>
    <property type="match status" value="1"/>
</dbReference>
<sequence>MTTKSFEKAKVLIELLSSSTMDAAGLETLHILSGYPKPTIKRIMDDLQALRVIYRRLGDKRYVVLGFENESFDPVYLLARDIAPVLHGLFRKTGLLSDFVMVRDGQPVIVESNFSLSCYRSASSGIIGARPSPLLSAAGRTLYAERTDVKVELDAVTEPLVDSLLDEKQQAVYTRVDDSWEYGFDKPFAIAACAVPVRFEKQTVAALSLYWDAARVRQGVLNHDIQRALRSAADTIELLLPERNRLYRKAALDLS</sequence>
<dbReference type="InterPro" id="IPR029016">
    <property type="entry name" value="GAF-like_dom_sf"/>
</dbReference>
<evidence type="ECO:0000313" key="1">
    <source>
        <dbReference type="EMBL" id="SEB11907.1"/>
    </source>
</evidence>
<organism evidence="1 2">
    <name type="scientific">Marinobacterium iners DSM 11526</name>
    <dbReference type="NCBI Taxonomy" id="1122198"/>
    <lineage>
        <taxon>Bacteria</taxon>
        <taxon>Pseudomonadati</taxon>
        <taxon>Pseudomonadota</taxon>
        <taxon>Gammaproteobacteria</taxon>
        <taxon>Oceanospirillales</taxon>
        <taxon>Oceanospirillaceae</taxon>
        <taxon>Marinobacterium</taxon>
    </lineage>
</organism>
<dbReference type="RefSeq" id="WP_091827755.1">
    <property type="nucleotide sequence ID" value="NZ_FNRJ01000019.1"/>
</dbReference>
<dbReference type="SUPFAM" id="SSF55781">
    <property type="entry name" value="GAF domain-like"/>
    <property type="match status" value="1"/>
</dbReference>
<dbReference type="Proteomes" id="UP000242469">
    <property type="component" value="Unassembled WGS sequence"/>
</dbReference>
<dbReference type="GO" id="GO:0003677">
    <property type="term" value="F:DNA binding"/>
    <property type="evidence" value="ECO:0007669"/>
    <property type="project" value="UniProtKB-KW"/>
</dbReference>
<dbReference type="Gene3D" id="3.30.450.40">
    <property type="match status" value="1"/>
</dbReference>
<proteinExistence type="predicted"/>
<accession>A0A1H4GQU6</accession>
<keyword evidence="1" id="KW-0238">DNA-binding</keyword>
<dbReference type="GO" id="GO:0045892">
    <property type="term" value="P:negative regulation of DNA-templated transcription"/>
    <property type="evidence" value="ECO:0007669"/>
    <property type="project" value="TreeGrafter"/>
</dbReference>
<dbReference type="InterPro" id="IPR050707">
    <property type="entry name" value="HTH_MetabolicPath_Reg"/>
</dbReference>
<dbReference type="GO" id="GO:0003700">
    <property type="term" value="F:DNA-binding transcription factor activity"/>
    <property type="evidence" value="ECO:0007669"/>
    <property type="project" value="TreeGrafter"/>
</dbReference>
<dbReference type="EMBL" id="FNRJ01000019">
    <property type="protein sequence ID" value="SEB11907.1"/>
    <property type="molecule type" value="Genomic_DNA"/>
</dbReference>
<gene>
    <name evidence="1" type="ORF">SAMN02745729_11928</name>
</gene>
<reference evidence="2" key="1">
    <citation type="submission" date="2016-10" db="EMBL/GenBank/DDBJ databases">
        <authorList>
            <person name="Varghese N."/>
            <person name="Submissions S."/>
        </authorList>
    </citation>
    <scope>NUCLEOTIDE SEQUENCE [LARGE SCALE GENOMIC DNA]</scope>
    <source>
        <strain evidence="2">DSM 11526</strain>
    </source>
</reference>
<evidence type="ECO:0000313" key="2">
    <source>
        <dbReference type="Proteomes" id="UP000242469"/>
    </source>
</evidence>
<protein>
    <submittedName>
        <fullName evidence="1">DNA-binding transcriptional regulator, IclR family</fullName>
    </submittedName>
</protein>
<dbReference type="PANTHER" id="PTHR30136">
    <property type="entry name" value="HELIX-TURN-HELIX TRANSCRIPTIONAL REGULATOR, ICLR FAMILY"/>
    <property type="match status" value="1"/>
</dbReference>
<dbReference type="OrthoDB" id="6089564at2"/>
<dbReference type="AlphaFoldDB" id="A0A1H4GQU6"/>
<dbReference type="STRING" id="1122198.SAMN02745729_11928"/>
<name>A0A1H4GQU6_9GAMM</name>